<name>A0A9E7CZ97_9FLAO</name>
<reference evidence="1" key="1">
    <citation type="submission" date="2022-03" db="EMBL/GenBank/DDBJ databases">
        <title>Description of Abyssus ytuae gen. nov., sp. nov., a novel member of the family Flavobacteriaceae isolated from the sediment of Mariana Trench.</title>
        <authorList>
            <person name="Zhang J."/>
            <person name="Xu X."/>
        </authorList>
    </citation>
    <scope>NUCLEOTIDE SEQUENCE</scope>
    <source>
        <strain evidence="1">MT3330</strain>
    </source>
</reference>
<gene>
    <name evidence="1" type="ORF">MQE35_16710</name>
</gene>
<proteinExistence type="predicted"/>
<evidence type="ECO:0000313" key="2">
    <source>
        <dbReference type="Proteomes" id="UP000831290"/>
    </source>
</evidence>
<organism evidence="1 2">
    <name type="scientific">Abyssalbus ytuae</name>
    <dbReference type="NCBI Taxonomy" id="2926907"/>
    <lineage>
        <taxon>Bacteria</taxon>
        <taxon>Pseudomonadati</taxon>
        <taxon>Bacteroidota</taxon>
        <taxon>Flavobacteriia</taxon>
        <taxon>Flavobacteriales</taxon>
        <taxon>Flavobacteriaceae</taxon>
        <taxon>Abyssalbus</taxon>
    </lineage>
</organism>
<protein>
    <submittedName>
        <fullName evidence="1">Hydrolase</fullName>
    </submittedName>
</protein>
<evidence type="ECO:0000313" key="1">
    <source>
        <dbReference type="EMBL" id="UOB17365.1"/>
    </source>
</evidence>
<dbReference type="EMBL" id="CP094358">
    <property type="protein sequence ID" value="UOB17365.1"/>
    <property type="molecule type" value="Genomic_DNA"/>
</dbReference>
<dbReference type="KEGG" id="fbm:MQE35_16710"/>
<sequence length="172" mass="20442">MKSRIFMYLFIFALLFILFQYVNSKKYFEAETLKINNISAERDSLKNYVDNLEDSTQQLIFKNLDLQYFSLENNDDALAYYEHLKVDDLPRYIADKLLETNEKKGDNPLVPYAGMNGSMKINKIKILNHKWLLADFSDGRYWGELFIKYELKDDLGIDFTRIDHLLYTRSSF</sequence>
<dbReference type="Proteomes" id="UP000831290">
    <property type="component" value="Chromosome"/>
</dbReference>
<accession>A0A9E7CZ97</accession>
<keyword evidence="2" id="KW-1185">Reference proteome</keyword>
<dbReference type="GO" id="GO:0016787">
    <property type="term" value="F:hydrolase activity"/>
    <property type="evidence" value="ECO:0007669"/>
    <property type="project" value="UniProtKB-KW"/>
</dbReference>
<keyword evidence="1" id="KW-0378">Hydrolase</keyword>
<dbReference type="AlphaFoldDB" id="A0A9E7CZ97"/>
<dbReference type="RefSeq" id="WP_255842784.1">
    <property type="nucleotide sequence ID" value="NZ_CP094358.1"/>
</dbReference>